<name>A0ACB9E992_9ASTR</name>
<dbReference type="Proteomes" id="UP001056120">
    <property type="component" value="Linkage Group LG18"/>
</dbReference>
<evidence type="ECO:0000313" key="2">
    <source>
        <dbReference type="Proteomes" id="UP001056120"/>
    </source>
</evidence>
<proteinExistence type="predicted"/>
<comment type="caution">
    <text evidence="1">The sequence shown here is derived from an EMBL/GenBank/DDBJ whole genome shotgun (WGS) entry which is preliminary data.</text>
</comment>
<dbReference type="EMBL" id="CM042035">
    <property type="protein sequence ID" value="KAI3755479.1"/>
    <property type="molecule type" value="Genomic_DNA"/>
</dbReference>
<protein>
    <submittedName>
        <fullName evidence="1">Uncharacterized protein</fullName>
    </submittedName>
</protein>
<reference evidence="2" key="1">
    <citation type="journal article" date="2022" name="Mol. Ecol. Resour.">
        <title>The genomes of chicory, endive, great burdock and yacon provide insights into Asteraceae palaeo-polyploidization history and plant inulin production.</title>
        <authorList>
            <person name="Fan W."/>
            <person name="Wang S."/>
            <person name="Wang H."/>
            <person name="Wang A."/>
            <person name="Jiang F."/>
            <person name="Liu H."/>
            <person name="Zhao H."/>
            <person name="Xu D."/>
            <person name="Zhang Y."/>
        </authorList>
    </citation>
    <scope>NUCLEOTIDE SEQUENCE [LARGE SCALE GENOMIC DNA]</scope>
    <source>
        <strain evidence="2">cv. Yunnan</strain>
    </source>
</reference>
<accession>A0ACB9E992</accession>
<keyword evidence="2" id="KW-1185">Reference proteome</keyword>
<sequence>MYKESEENRTIADLLQQDPDQHTGTFFTCAASISEIVERHGWYYKACTGCRKKLVPRGPTLTCLSHGDIAEPRHLYCVIATIADETGSALADGAMTLILQTKCVNMVVQNGYTDPYAIPECLHSVTGQMKVFQLELARLKMNYIL</sequence>
<gene>
    <name evidence="1" type="ORF">L1987_55280</name>
</gene>
<evidence type="ECO:0000313" key="1">
    <source>
        <dbReference type="EMBL" id="KAI3755479.1"/>
    </source>
</evidence>
<organism evidence="1 2">
    <name type="scientific">Smallanthus sonchifolius</name>
    <dbReference type="NCBI Taxonomy" id="185202"/>
    <lineage>
        <taxon>Eukaryota</taxon>
        <taxon>Viridiplantae</taxon>
        <taxon>Streptophyta</taxon>
        <taxon>Embryophyta</taxon>
        <taxon>Tracheophyta</taxon>
        <taxon>Spermatophyta</taxon>
        <taxon>Magnoliopsida</taxon>
        <taxon>eudicotyledons</taxon>
        <taxon>Gunneridae</taxon>
        <taxon>Pentapetalae</taxon>
        <taxon>asterids</taxon>
        <taxon>campanulids</taxon>
        <taxon>Asterales</taxon>
        <taxon>Asteraceae</taxon>
        <taxon>Asteroideae</taxon>
        <taxon>Heliantheae alliance</taxon>
        <taxon>Millerieae</taxon>
        <taxon>Smallanthus</taxon>
    </lineage>
</organism>
<reference evidence="1 2" key="2">
    <citation type="journal article" date="2022" name="Mol. Ecol. Resour.">
        <title>The genomes of chicory, endive, great burdock and yacon provide insights into Asteraceae paleo-polyploidization history and plant inulin production.</title>
        <authorList>
            <person name="Fan W."/>
            <person name="Wang S."/>
            <person name="Wang H."/>
            <person name="Wang A."/>
            <person name="Jiang F."/>
            <person name="Liu H."/>
            <person name="Zhao H."/>
            <person name="Xu D."/>
            <person name="Zhang Y."/>
        </authorList>
    </citation>
    <scope>NUCLEOTIDE SEQUENCE [LARGE SCALE GENOMIC DNA]</scope>
    <source>
        <strain evidence="2">cv. Yunnan</strain>
        <tissue evidence="1">Leaves</tissue>
    </source>
</reference>